<reference evidence="7 8" key="1">
    <citation type="submission" date="2018-05" db="EMBL/GenBank/DDBJ databases">
        <title>Lujinxingia marina gen. nov. sp. nov., a new facultative anaerobic member of the class Deltaproteobacteria, and proposal of Lujinxingaceae fam. nov.</title>
        <authorList>
            <person name="Li C.-M."/>
        </authorList>
    </citation>
    <scope>NUCLEOTIDE SEQUENCE [LARGE SCALE GENOMIC DNA]</scope>
    <source>
        <strain evidence="7 8">B210</strain>
    </source>
</reference>
<dbReference type="Pfam" id="PF02771">
    <property type="entry name" value="Acyl-CoA_dh_N"/>
    <property type="match status" value="1"/>
</dbReference>
<evidence type="ECO:0000313" key="8">
    <source>
        <dbReference type="Proteomes" id="UP000249169"/>
    </source>
</evidence>
<evidence type="ECO:0000259" key="5">
    <source>
        <dbReference type="Pfam" id="PF00441"/>
    </source>
</evidence>
<dbReference type="Gene3D" id="1.10.540.10">
    <property type="entry name" value="Acyl-CoA dehydrogenase/oxidase, N-terminal domain"/>
    <property type="match status" value="1"/>
</dbReference>
<dbReference type="PANTHER" id="PTHR43884">
    <property type="entry name" value="ACYL-COA DEHYDROGENASE"/>
    <property type="match status" value="1"/>
</dbReference>
<keyword evidence="3" id="KW-0285">Flavoprotein</keyword>
<dbReference type="OrthoDB" id="9770681at2"/>
<feature type="domain" description="Acyl-CoA dehydrogenase/oxidase C-terminal" evidence="5">
    <location>
        <begin position="205"/>
        <end position="311"/>
    </location>
</feature>
<dbReference type="EMBL" id="QHKO01000002">
    <property type="protein sequence ID" value="RAL23535.1"/>
    <property type="molecule type" value="Genomic_DNA"/>
</dbReference>
<comment type="cofactor">
    <cofactor evidence="1">
        <name>FAD</name>
        <dbReference type="ChEBI" id="CHEBI:57692"/>
    </cofactor>
</comment>
<dbReference type="SUPFAM" id="SSF56645">
    <property type="entry name" value="Acyl-CoA dehydrogenase NM domain-like"/>
    <property type="match status" value="1"/>
</dbReference>
<dbReference type="InterPro" id="IPR013786">
    <property type="entry name" value="AcylCoA_DH/ox_N"/>
</dbReference>
<name>A0A328C6H2_9DELT</name>
<dbReference type="GO" id="GO:0050660">
    <property type="term" value="F:flavin adenine dinucleotide binding"/>
    <property type="evidence" value="ECO:0007669"/>
    <property type="project" value="InterPro"/>
</dbReference>
<comment type="similarity">
    <text evidence="2">Belongs to the acyl-CoA dehydrogenase family.</text>
</comment>
<evidence type="ECO:0000256" key="3">
    <source>
        <dbReference type="ARBA" id="ARBA00022630"/>
    </source>
</evidence>
<dbReference type="Gene3D" id="1.20.140.10">
    <property type="entry name" value="Butyryl-CoA Dehydrogenase, subunit A, domain 3"/>
    <property type="match status" value="1"/>
</dbReference>
<dbReference type="SUPFAM" id="SSF47203">
    <property type="entry name" value="Acyl-CoA dehydrogenase C-terminal domain-like"/>
    <property type="match status" value="1"/>
</dbReference>
<dbReference type="Pfam" id="PF00441">
    <property type="entry name" value="Acyl-CoA_dh_1"/>
    <property type="match status" value="1"/>
</dbReference>
<dbReference type="InterPro" id="IPR037069">
    <property type="entry name" value="AcylCoA_DH/ox_N_sf"/>
</dbReference>
<evidence type="ECO:0000256" key="2">
    <source>
        <dbReference type="ARBA" id="ARBA00009347"/>
    </source>
</evidence>
<organism evidence="7 8">
    <name type="scientific">Lujinxingia litoralis</name>
    <dbReference type="NCBI Taxonomy" id="2211119"/>
    <lineage>
        <taxon>Bacteria</taxon>
        <taxon>Deltaproteobacteria</taxon>
        <taxon>Bradymonadales</taxon>
        <taxon>Lujinxingiaceae</taxon>
        <taxon>Lujinxingia</taxon>
    </lineage>
</organism>
<evidence type="ECO:0000256" key="1">
    <source>
        <dbReference type="ARBA" id="ARBA00001974"/>
    </source>
</evidence>
<proteinExistence type="inferred from homology"/>
<protein>
    <recommendedName>
        <fullName evidence="9">Acyl-CoA dehydrogenase</fullName>
    </recommendedName>
</protein>
<sequence length="323" mass="34592">MNFQLSEDQQILRQTLRRFADDKLAESASARDATPQSTWPTGLTELGLWSLAVPEHQGGAGFDLLTGALAVEELASRDASVATAIALSNAVVVPALAMGNHALLESAAMGTPPVAAAWCSPGASTQRSIHIVAPPGATHAVFRAPEDGQRPASWGLIELAQPSDASKTLGLRGVSRLQMSDSPQGELLVEQTSGDRDFLIRAGALLAAVGVGIATGALRLALSYAEERHQFQRPLHGFQAIQFKLATMATELEGARQLTYRACLSASPRDSRLAFRLARECAFTVADEALQIHGGYGYTREYPVERHFRDAVQLSTLALWEHS</sequence>
<evidence type="ECO:0000259" key="6">
    <source>
        <dbReference type="Pfam" id="PF02771"/>
    </source>
</evidence>
<gene>
    <name evidence="7" type="ORF">DL240_05075</name>
</gene>
<feature type="domain" description="Acyl-CoA dehydrogenase/oxidase N-terminal" evidence="6">
    <location>
        <begin position="6"/>
        <end position="102"/>
    </location>
</feature>
<dbReference type="PANTHER" id="PTHR43884:SF12">
    <property type="entry name" value="ISOVALERYL-COA DEHYDROGENASE, MITOCHONDRIAL-RELATED"/>
    <property type="match status" value="1"/>
</dbReference>
<comment type="caution">
    <text evidence="7">The sequence shown here is derived from an EMBL/GenBank/DDBJ whole genome shotgun (WGS) entry which is preliminary data.</text>
</comment>
<evidence type="ECO:0000256" key="4">
    <source>
        <dbReference type="ARBA" id="ARBA00022827"/>
    </source>
</evidence>
<dbReference type="PROSITE" id="PS00073">
    <property type="entry name" value="ACYL_COA_DH_2"/>
    <property type="match status" value="1"/>
</dbReference>
<dbReference type="Proteomes" id="UP000249169">
    <property type="component" value="Unassembled WGS sequence"/>
</dbReference>
<dbReference type="RefSeq" id="WP_111728793.1">
    <property type="nucleotide sequence ID" value="NZ_QHKO01000002.1"/>
</dbReference>
<accession>A0A328C6H2</accession>
<dbReference type="InterPro" id="IPR009100">
    <property type="entry name" value="AcylCoA_DH/oxidase_NM_dom_sf"/>
</dbReference>
<dbReference type="GO" id="GO:0003995">
    <property type="term" value="F:acyl-CoA dehydrogenase activity"/>
    <property type="evidence" value="ECO:0007669"/>
    <property type="project" value="InterPro"/>
</dbReference>
<dbReference type="InterPro" id="IPR036250">
    <property type="entry name" value="AcylCo_DH-like_C"/>
</dbReference>
<keyword evidence="8" id="KW-1185">Reference proteome</keyword>
<evidence type="ECO:0008006" key="9">
    <source>
        <dbReference type="Google" id="ProtNLM"/>
    </source>
</evidence>
<keyword evidence="4" id="KW-0274">FAD</keyword>
<dbReference type="AlphaFoldDB" id="A0A328C6H2"/>
<evidence type="ECO:0000313" key="7">
    <source>
        <dbReference type="EMBL" id="RAL23535.1"/>
    </source>
</evidence>
<dbReference type="InterPro" id="IPR009075">
    <property type="entry name" value="AcylCo_DH/oxidase_C"/>
</dbReference>
<dbReference type="InterPro" id="IPR006089">
    <property type="entry name" value="Acyl-CoA_DH_CS"/>
</dbReference>